<reference evidence="2 3" key="1">
    <citation type="journal article" date="2016" name="Nat. Commun.">
        <title>Thousands of microbial genomes shed light on interconnected biogeochemical processes in an aquifer system.</title>
        <authorList>
            <person name="Anantharaman K."/>
            <person name="Brown C.T."/>
            <person name="Hug L.A."/>
            <person name="Sharon I."/>
            <person name="Castelle C.J."/>
            <person name="Probst A.J."/>
            <person name="Thomas B.C."/>
            <person name="Singh A."/>
            <person name="Wilkins M.J."/>
            <person name="Karaoz U."/>
            <person name="Brodie E.L."/>
            <person name="Williams K.H."/>
            <person name="Hubbard S.S."/>
            <person name="Banfield J.F."/>
        </authorList>
    </citation>
    <scope>NUCLEOTIDE SEQUENCE [LARGE SCALE GENOMIC DNA]</scope>
</reference>
<keyword evidence="1" id="KW-0812">Transmembrane</keyword>
<evidence type="ECO:0000313" key="3">
    <source>
        <dbReference type="Proteomes" id="UP000179184"/>
    </source>
</evidence>
<evidence type="ECO:0008006" key="4">
    <source>
        <dbReference type="Google" id="ProtNLM"/>
    </source>
</evidence>
<gene>
    <name evidence="2" type="ORF">A2W60_00985</name>
</gene>
<name>A0A1F5BKF3_9BACT</name>
<organism evidence="2 3">
    <name type="scientific">Candidatus Azambacteria bacterium RIFCSPHIGHO2_02_46_12</name>
    <dbReference type="NCBI Taxonomy" id="1797295"/>
    <lineage>
        <taxon>Bacteria</taxon>
        <taxon>Candidatus Azamiibacteriota</taxon>
    </lineage>
</organism>
<dbReference type="AlphaFoldDB" id="A0A1F5BKF3"/>
<dbReference type="EMBL" id="MEYN01000004">
    <property type="protein sequence ID" value="OGD31089.1"/>
    <property type="molecule type" value="Genomic_DNA"/>
</dbReference>
<accession>A0A1F5BKF3</accession>
<proteinExistence type="predicted"/>
<evidence type="ECO:0000256" key="1">
    <source>
        <dbReference type="SAM" id="Phobius"/>
    </source>
</evidence>
<keyword evidence="1" id="KW-1133">Transmembrane helix</keyword>
<feature type="transmembrane region" description="Helical" evidence="1">
    <location>
        <begin position="50"/>
        <end position="70"/>
    </location>
</feature>
<dbReference type="Proteomes" id="UP000179184">
    <property type="component" value="Unassembled WGS sequence"/>
</dbReference>
<protein>
    <recommendedName>
        <fullName evidence="4">ABC transmembrane type-1 domain-containing protein</fullName>
    </recommendedName>
</protein>
<keyword evidence="1" id="KW-0472">Membrane</keyword>
<sequence length="83" mass="9363">MDLISAILLASRPLTLAVFKETSTIEAKIAIMAITTNNSIKVKPLFFLKYFNIFVCFLCLFFVFLGFDLLSRLARPFAKQPLG</sequence>
<comment type="caution">
    <text evidence="2">The sequence shown here is derived from an EMBL/GenBank/DDBJ whole genome shotgun (WGS) entry which is preliminary data.</text>
</comment>
<evidence type="ECO:0000313" key="2">
    <source>
        <dbReference type="EMBL" id="OGD31089.1"/>
    </source>
</evidence>